<dbReference type="InterPro" id="IPR032816">
    <property type="entry name" value="VTT_dom"/>
</dbReference>
<dbReference type="RefSeq" id="WP_341416005.1">
    <property type="nucleotide sequence ID" value="NZ_JBBPCC010000007.1"/>
</dbReference>
<protein>
    <submittedName>
        <fullName evidence="4">DedA family protein</fullName>
    </submittedName>
</protein>
<dbReference type="EMBL" id="JBBPCC010000007">
    <property type="protein sequence ID" value="MEK8128916.1"/>
    <property type="molecule type" value="Genomic_DNA"/>
</dbReference>
<name>A0ABU9DJ75_9BACL</name>
<gene>
    <name evidence="4" type="ORF">WMW72_13510</name>
</gene>
<accession>A0ABU9DJ75</accession>
<reference evidence="4 5" key="1">
    <citation type="submission" date="2024-04" db="EMBL/GenBank/DDBJ databases">
        <title>draft genome sequnece of Paenibacillus filicis.</title>
        <authorList>
            <person name="Kim D.-U."/>
        </authorList>
    </citation>
    <scope>NUCLEOTIDE SEQUENCE [LARGE SCALE GENOMIC DNA]</scope>
    <source>
        <strain evidence="4 5">KACC14197</strain>
    </source>
</reference>
<dbReference type="Pfam" id="PF09335">
    <property type="entry name" value="VTT_dom"/>
    <property type="match status" value="1"/>
</dbReference>
<feature type="transmembrane region" description="Helical" evidence="2">
    <location>
        <begin position="6"/>
        <end position="28"/>
    </location>
</feature>
<dbReference type="InterPro" id="IPR051311">
    <property type="entry name" value="DedA_domain"/>
</dbReference>
<dbReference type="PANTHER" id="PTHR42709:SF9">
    <property type="entry name" value="ALKALINE PHOSPHATASE LIKE PROTEIN"/>
    <property type="match status" value="1"/>
</dbReference>
<keyword evidence="5" id="KW-1185">Reference proteome</keyword>
<organism evidence="4 5">
    <name type="scientific">Paenibacillus filicis</name>
    <dbReference type="NCBI Taxonomy" id="669464"/>
    <lineage>
        <taxon>Bacteria</taxon>
        <taxon>Bacillati</taxon>
        <taxon>Bacillota</taxon>
        <taxon>Bacilli</taxon>
        <taxon>Bacillales</taxon>
        <taxon>Paenibacillaceae</taxon>
        <taxon>Paenibacillus</taxon>
    </lineage>
</organism>
<feature type="transmembrane region" description="Helical" evidence="2">
    <location>
        <begin position="130"/>
        <end position="151"/>
    </location>
</feature>
<keyword evidence="2" id="KW-0812">Transmembrane</keyword>
<dbReference type="Proteomes" id="UP001469365">
    <property type="component" value="Unassembled WGS sequence"/>
</dbReference>
<sequence length="170" mass="18897">MLSQYGYIAIFVLLALGIIGLPVPDELLMTFVGYLSSSGFLLLPIAIAVSFLGTMSGMLFSYALGRKFGKPLLHKYGKWIKLTPKRLDKAESWFSRYGAWAICFGYFIPGIRHVTCYLAGVSAMRLRRYVLFAGAGALFWCVLFTSIGYHVGGSIDFSNFHLSQLRSLLV</sequence>
<keyword evidence="2" id="KW-1133">Transmembrane helix</keyword>
<feature type="transmembrane region" description="Helical" evidence="2">
    <location>
        <begin position="97"/>
        <end position="118"/>
    </location>
</feature>
<evidence type="ECO:0000313" key="5">
    <source>
        <dbReference type="Proteomes" id="UP001469365"/>
    </source>
</evidence>
<dbReference type="PANTHER" id="PTHR42709">
    <property type="entry name" value="ALKALINE PHOSPHATASE LIKE PROTEIN"/>
    <property type="match status" value="1"/>
</dbReference>
<evidence type="ECO:0000256" key="1">
    <source>
        <dbReference type="ARBA" id="ARBA00010792"/>
    </source>
</evidence>
<proteinExistence type="inferred from homology"/>
<feature type="domain" description="VTT" evidence="3">
    <location>
        <begin position="23"/>
        <end position="149"/>
    </location>
</feature>
<comment type="caution">
    <text evidence="4">The sequence shown here is derived from an EMBL/GenBank/DDBJ whole genome shotgun (WGS) entry which is preliminary data.</text>
</comment>
<evidence type="ECO:0000256" key="2">
    <source>
        <dbReference type="SAM" id="Phobius"/>
    </source>
</evidence>
<evidence type="ECO:0000313" key="4">
    <source>
        <dbReference type="EMBL" id="MEK8128916.1"/>
    </source>
</evidence>
<feature type="transmembrane region" description="Helical" evidence="2">
    <location>
        <begin position="40"/>
        <end position="64"/>
    </location>
</feature>
<evidence type="ECO:0000259" key="3">
    <source>
        <dbReference type="Pfam" id="PF09335"/>
    </source>
</evidence>
<comment type="similarity">
    <text evidence="1">Belongs to the DedA family.</text>
</comment>
<keyword evidence="2" id="KW-0472">Membrane</keyword>